<dbReference type="Pfam" id="PF15249">
    <property type="entry name" value="GLTSCR1"/>
    <property type="match status" value="1"/>
</dbReference>
<dbReference type="InterPro" id="IPR015671">
    <property type="entry name" value="GSCR1_dom"/>
</dbReference>
<feature type="compositionally biased region" description="Low complexity" evidence="1">
    <location>
        <begin position="946"/>
        <end position="964"/>
    </location>
</feature>
<feature type="compositionally biased region" description="Low complexity" evidence="1">
    <location>
        <begin position="1047"/>
        <end position="1059"/>
    </location>
</feature>
<dbReference type="PANTHER" id="PTHR15572:SF0">
    <property type="entry name" value="GLUTAMINE-RICH PROTEIN-RELATED"/>
    <property type="match status" value="1"/>
</dbReference>
<evidence type="ECO:0000313" key="3">
    <source>
        <dbReference type="EMBL" id="KAK3753868.1"/>
    </source>
</evidence>
<feature type="region of interest" description="Disordered" evidence="1">
    <location>
        <begin position="1624"/>
        <end position="1652"/>
    </location>
</feature>
<feature type="region of interest" description="Disordered" evidence="1">
    <location>
        <begin position="522"/>
        <end position="577"/>
    </location>
</feature>
<dbReference type="EMBL" id="JAWDGP010005687">
    <property type="protein sequence ID" value="KAK3753868.1"/>
    <property type="molecule type" value="Genomic_DNA"/>
</dbReference>
<accession>A0AAE1D2K8</accession>
<feature type="compositionally biased region" description="Low complexity" evidence="1">
    <location>
        <begin position="1506"/>
        <end position="1517"/>
    </location>
</feature>
<feature type="region of interest" description="Disordered" evidence="1">
    <location>
        <begin position="1472"/>
        <end position="1584"/>
    </location>
</feature>
<feature type="region of interest" description="Disordered" evidence="1">
    <location>
        <begin position="1"/>
        <end position="22"/>
    </location>
</feature>
<feature type="compositionally biased region" description="Polar residues" evidence="1">
    <location>
        <begin position="9"/>
        <end position="22"/>
    </location>
</feature>
<protein>
    <recommendedName>
        <fullName evidence="2">GLTSCR protein conserved domain-containing protein</fullName>
    </recommendedName>
</protein>
<dbReference type="InterPro" id="IPR052438">
    <property type="entry name" value="Chromatin_remod/trans_coact"/>
</dbReference>
<feature type="compositionally biased region" description="Low complexity" evidence="1">
    <location>
        <begin position="1163"/>
        <end position="1205"/>
    </location>
</feature>
<feature type="compositionally biased region" description="Polar residues" evidence="1">
    <location>
        <begin position="522"/>
        <end position="542"/>
    </location>
</feature>
<feature type="region of interest" description="Disordered" evidence="1">
    <location>
        <begin position="1757"/>
        <end position="1782"/>
    </location>
</feature>
<feature type="compositionally biased region" description="Basic residues" evidence="1">
    <location>
        <begin position="627"/>
        <end position="637"/>
    </location>
</feature>
<evidence type="ECO:0000313" key="4">
    <source>
        <dbReference type="Proteomes" id="UP001283361"/>
    </source>
</evidence>
<evidence type="ECO:0000259" key="2">
    <source>
        <dbReference type="Pfam" id="PF15249"/>
    </source>
</evidence>
<feature type="compositionally biased region" description="Low complexity" evidence="1">
    <location>
        <begin position="1887"/>
        <end position="1900"/>
    </location>
</feature>
<dbReference type="GO" id="GO:0045893">
    <property type="term" value="P:positive regulation of DNA-templated transcription"/>
    <property type="evidence" value="ECO:0007669"/>
    <property type="project" value="TreeGrafter"/>
</dbReference>
<feature type="region of interest" description="Disordered" evidence="1">
    <location>
        <begin position="941"/>
        <end position="977"/>
    </location>
</feature>
<feature type="region of interest" description="Disordered" evidence="1">
    <location>
        <begin position="1875"/>
        <end position="1900"/>
    </location>
</feature>
<feature type="domain" description="GLTSCR protein conserved" evidence="2">
    <location>
        <begin position="1238"/>
        <end position="1340"/>
    </location>
</feature>
<feature type="region of interest" description="Disordered" evidence="1">
    <location>
        <begin position="704"/>
        <end position="731"/>
    </location>
</feature>
<feature type="compositionally biased region" description="Basic and acidic residues" evidence="1">
    <location>
        <begin position="1624"/>
        <end position="1636"/>
    </location>
</feature>
<proteinExistence type="predicted"/>
<feature type="compositionally biased region" description="Polar residues" evidence="1">
    <location>
        <begin position="1757"/>
        <end position="1767"/>
    </location>
</feature>
<feature type="region of interest" description="Disordered" evidence="1">
    <location>
        <begin position="613"/>
        <end position="660"/>
    </location>
</feature>
<feature type="compositionally biased region" description="Polar residues" evidence="1">
    <location>
        <begin position="567"/>
        <end position="577"/>
    </location>
</feature>
<feature type="compositionally biased region" description="Acidic residues" evidence="1">
    <location>
        <begin position="1558"/>
        <end position="1578"/>
    </location>
</feature>
<name>A0AAE1D2K8_9GAST</name>
<feature type="compositionally biased region" description="Acidic residues" evidence="1">
    <location>
        <begin position="1529"/>
        <end position="1547"/>
    </location>
</feature>
<feature type="region of interest" description="Disordered" evidence="1">
    <location>
        <begin position="1139"/>
        <end position="1220"/>
    </location>
</feature>
<feature type="compositionally biased region" description="Pro residues" evidence="1">
    <location>
        <begin position="546"/>
        <end position="559"/>
    </location>
</feature>
<feature type="compositionally biased region" description="Polar residues" evidence="1">
    <location>
        <begin position="1206"/>
        <end position="1220"/>
    </location>
</feature>
<feature type="region of interest" description="Disordered" evidence="1">
    <location>
        <begin position="1341"/>
        <end position="1397"/>
    </location>
</feature>
<keyword evidence="4" id="KW-1185">Reference proteome</keyword>
<feature type="compositionally biased region" description="Polar residues" evidence="1">
    <location>
        <begin position="1060"/>
        <end position="1086"/>
    </location>
</feature>
<reference evidence="3" key="1">
    <citation type="journal article" date="2023" name="G3 (Bethesda)">
        <title>A reference genome for the long-term kleptoplast-retaining sea slug Elysia crispata morphotype clarki.</title>
        <authorList>
            <person name="Eastman K.E."/>
            <person name="Pendleton A.L."/>
            <person name="Shaikh M.A."/>
            <person name="Suttiyut T."/>
            <person name="Ogas R."/>
            <person name="Tomko P."/>
            <person name="Gavelis G."/>
            <person name="Widhalm J.R."/>
            <person name="Wisecaver J.H."/>
        </authorList>
    </citation>
    <scope>NUCLEOTIDE SEQUENCE</scope>
    <source>
        <strain evidence="3">ECLA1</strain>
    </source>
</reference>
<comment type="caution">
    <text evidence="3">The sequence shown here is derived from an EMBL/GenBank/DDBJ whole genome shotgun (WGS) entry which is preliminary data.</text>
</comment>
<organism evidence="3 4">
    <name type="scientific">Elysia crispata</name>
    <name type="common">lettuce slug</name>
    <dbReference type="NCBI Taxonomy" id="231223"/>
    <lineage>
        <taxon>Eukaryota</taxon>
        <taxon>Metazoa</taxon>
        <taxon>Spiralia</taxon>
        <taxon>Lophotrochozoa</taxon>
        <taxon>Mollusca</taxon>
        <taxon>Gastropoda</taxon>
        <taxon>Heterobranchia</taxon>
        <taxon>Euthyneura</taxon>
        <taxon>Panpulmonata</taxon>
        <taxon>Sacoglossa</taxon>
        <taxon>Placobranchoidea</taxon>
        <taxon>Plakobranchidae</taxon>
        <taxon>Elysia</taxon>
    </lineage>
</organism>
<dbReference type="GO" id="GO:0016514">
    <property type="term" value="C:SWI/SNF complex"/>
    <property type="evidence" value="ECO:0007669"/>
    <property type="project" value="TreeGrafter"/>
</dbReference>
<feature type="region of interest" description="Disordered" evidence="1">
    <location>
        <begin position="1047"/>
        <end position="1086"/>
    </location>
</feature>
<dbReference type="PANTHER" id="PTHR15572">
    <property type="entry name" value="GLIOMA TUMOR SUPPRESSOR CANDIDATE REGION GENE 1"/>
    <property type="match status" value="1"/>
</dbReference>
<evidence type="ECO:0000256" key="1">
    <source>
        <dbReference type="SAM" id="MobiDB-lite"/>
    </source>
</evidence>
<dbReference type="Proteomes" id="UP001283361">
    <property type="component" value="Unassembled WGS sequence"/>
</dbReference>
<gene>
    <name evidence="3" type="ORF">RRG08_006255</name>
</gene>
<sequence length="1937" mass="209277">MDSDGTGFSFPSGSDFSNDQESNDISWGDIFLDGIHSEESALEKLAAGELDVPSENSGPSVLNQQIIQQQSTQHHQQGIMGGQVHIQIPTHLQGSLPNNGLQQTSTSLSGSVAYLTPSVTSSQIVSSGSNFQNVMTAAGQRLVTTSVAQQTPQPQQANAKLVQLTSGFPVASVQQLPNSVPLQTLLQSNPALANQTIYRNQSGLFPTQGSVHIENPKVVNVNFGPHVIGSDGSSQQALIQTAEGKQVLITNSQLQQMSQSLNLTQPLVGTQLLNQAGSNILRTTLAQGAQQSVSNQPRQIVLPSQTVIPRQPDPAAAAKNVVLRQLNPNVPPVIYPGGQGGQLQLQPQSTALITSGQGLQVVNTGGGQGNQVQLIAQPQIGQGQQQLNQSAVMNLLNGQGVLNNGLVSSGQNILVNGQVVNIGQLGGLAIQQQLQLQQQQQQSGVSLGQTVVSRPVARQLQQQQQLQNQSSPQQQLFLSQNTANGVGVIGNNQQQQQLSAQILLQQQQKVAVGLGGTPLTNIQQGNFRAGGSQTPNNTGSNCSTPAPTPTPSTPTPTPTPDLMLDPNCSSSGKGGQTSNILEQALTMSQIDLQSFEDDFNLLGGADDCIPSAPAAPAPEVIPVTPKPKPKRQSKKSKAVAQQQQQPQTPTAPLQNTQGQKLSITPQQKIIASNGQVYVLSANGQELILQQPSTTSVTTIAPQLKPIPSQSAPSLVSTTPSVNGPSNASQQRTPQLLLAQNNSQTIGSMRQHQQKPPVIPSKMGFQAQKNVVSVAMQSDNKVYLKRSTEMISNDVDKVTSGKSSLQVEPKKSTAISLSTPISGVSTFTCSMQSNQTLTNQLKSQKITTLEGSFVKQEPLTAVIKQEPVVSIEQSSSFSISHSSASTTPSPMCTTVFQDISHAVTSGTSSSVGPVASSLVVSTAITGTVTTQSHQNTIMMTSPSVGNSAGACATTTSSASTTTKSSSTKEKDPNTIKSMTPIKIANSTLMLSLTPAQKERLEDHLSRMSMKEQNEFLTHQQNLNKRIQQVQQEHQQKLRQQQQQKQQQELLKQQQQQQHSQAPTFQSNQQSAVPMTTTATPSTLRLPNQKLSSGQHLYQAVSQQLHCKQQQQQLSSEPAASALSVSEPAASSALTSALPTTVEELESELTEGKKNSQCVPPPLPQHEQLLQQQKKGTGQLQHQKPQQQTPLPQRQQQLLPQALQTHQGAQAPSGPSQLSVQQPMYPQLGSCLAEQQLCRDRSLALNPDTHTPFKNLSDAMRRLVRYHTLQDHKPEEDSKTIKTWDAKYSKLCDYLMKKKRYYMRRYNKLRLYHDMCQERRPESLQNLLCFNEQLRELLEAEKEEAKNHPETFQPVHPVERAPSPAKHMQTSPKSDKPVQSLPQSREERRASKKAKRKDSSLNLGFHFKEPFVKEEVTESRMKHEIWESPKQSFSSLKRKCSPETGSSGTLKLVFKRRTTDDFSVKNSVELARDLKPVVNLEKSDSEYEFDAGGSTQGSQFVKVRRRTSSQSLASQQTSLDACSDHSTVDPSSDEASENSSSEEDEDRKEEDDKSLSGSNLEDDECAEEDDKEMEEEDEENATLRNDRVEIGHRYNINKKISKRNHHVSFEDGVENQETRNDHVDSDAFHETRNGHSEGDAFMETDEPNISQDPIKKSYSGAEARNLFSGVFRFSDISSACGSLSSVKKSGCSLSKSASVTSVASDDVFTASSNPNCGAAAEDFSVNSAVVCSGMSSGSLQVMSNETSITSALTSMNQASLPHQNPTFQPMASLGSPPHRGRDSDISSAITLTSSVSSMEKEAASKGLPSSSILNTPSKSLLQTDAMFNSSDDDDEDDSVLGSSQAHLISRFKIDNRDPQSSMINDSVRSAINRVLIDDDDSNGHEGEDSQASWSSAQRASSSASSSVAHNGIFRLSSSPSLHSTHDTDLDAAVQSILNG</sequence>
<feature type="compositionally biased region" description="Low complexity" evidence="1">
    <location>
        <begin position="638"/>
        <end position="657"/>
    </location>
</feature>
<feature type="compositionally biased region" description="Basic and acidic residues" evidence="1">
    <location>
        <begin position="1472"/>
        <end position="1483"/>
    </location>
</feature>
<feature type="compositionally biased region" description="Polar residues" evidence="1">
    <location>
        <begin position="707"/>
        <end position="731"/>
    </location>
</feature>